<protein>
    <submittedName>
        <fullName evidence="1">Uncharacterized protein</fullName>
    </submittedName>
</protein>
<comment type="caution">
    <text evidence="1">The sequence shown here is derived from an EMBL/GenBank/DDBJ whole genome shotgun (WGS) entry which is preliminary data.</text>
</comment>
<organism evidence="1 2">
    <name type="scientific">Deinococcus multiflagellatus</name>
    <dbReference type="NCBI Taxonomy" id="1656887"/>
    <lineage>
        <taxon>Bacteria</taxon>
        <taxon>Thermotogati</taxon>
        <taxon>Deinococcota</taxon>
        <taxon>Deinococci</taxon>
        <taxon>Deinococcales</taxon>
        <taxon>Deinococcaceae</taxon>
        <taxon>Deinococcus</taxon>
    </lineage>
</organism>
<proteinExistence type="predicted"/>
<dbReference type="Proteomes" id="UP001596317">
    <property type="component" value="Unassembled WGS sequence"/>
</dbReference>
<accession>A0ABW1ZPL3</accession>
<name>A0ABW1ZPL3_9DEIO</name>
<reference evidence="2" key="1">
    <citation type="journal article" date="2019" name="Int. J. Syst. Evol. Microbiol.">
        <title>The Global Catalogue of Microorganisms (GCM) 10K type strain sequencing project: providing services to taxonomists for standard genome sequencing and annotation.</title>
        <authorList>
            <consortium name="The Broad Institute Genomics Platform"/>
            <consortium name="The Broad Institute Genome Sequencing Center for Infectious Disease"/>
            <person name="Wu L."/>
            <person name="Ma J."/>
        </authorList>
    </citation>
    <scope>NUCLEOTIDE SEQUENCE [LARGE SCALE GENOMIC DNA]</scope>
    <source>
        <strain evidence="2">CCUG 63830</strain>
    </source>
</reference>
<sequence length="67" mass="6700">MTAPLPPVGTEGTMPLLGLARVTHHLTLPAGERVAVAVSGKGAGVVREWAPSDGASAEMPDLFGGPP</sequence>
<evidence type="ECO:0000313" key="1">
    <source>
        <dbReference type="EMBL" id="MFC6662889.1"/>
    </source>
</evidence>
<evidence type="ECO:0000313" key="2">
    <source>
        <dbReference type="Proteomes" id="UP001596317"/>
    </source>
</evidence>
<dbReference type="RefSeq" id="WP_224611828.1">
    <property type="nucleotide sequence ID" value="NZ_JAIQXV010000020.1"/>
</dbReference>
<dbReference type="EMBL" id="JBHSWB010000002">
    <property type="protein sequence ID" value="MFC6662889.1"/>
    <property type="molecule type" value="Genomic_DNA"/>
</dbReference>
<gene>
    <name evidence="1" type="ORF">ACFP90_22870</name>
</gene>
<keyword evidence="2" id="KW-1185">Reference proteome</keyword>